<proteinExistence type="predicted"/>
<organism evidence="1">
    <name type="scientific">Coccolithus braarudii</name>
    <dbReference type="NCBI Taxonomy" id="221442"/>
    <lineage>
        <taxon>Eukaryota</taxon>
        <taxon>Haptista</taxon>
        <taxon>Haptophyta</taxon>
        <taxon>Prymnesiophyceae</taxon>
        <taxon>Coccolithales</taxon>
        <taxon>Coccolithaceae</taxon>
        <taxon>Coccolithus</taxon>
    </lineage>
</organism>
<dbReference type="AlphaFoldDB" id="A0A7S0PYE9"/>
<dbReference type="EMBL" id="HBEY01003646">
    <property type="protein sequence ID" value="CAD8598461.1"/>
    <property type="molecule type" value="Transcribed_RNA"/>
</dbReference>
<evidence type="ECO:0008006" key="2">
    <source>
        <dbReference type="Google" id="ProtNLM"/>
    </source>
</evidence>
<evidence type="ECO:0000313" key="1">
    <source>
        <dbReference type="EMBL" id="CAD8598461.1"/>
    </source>
</evidence>
<dbReference type="InterPro" id="IPR029057">
    <property type="entry name" value="PRTase-like"/>
</dbReference>
<sequence length="446" mass="48821">MLSDYVVLYAPGLAEMAADVAGKCGARHVMCCSEVGVGTEPDALYWQHFPSSDPDLKLRIDVVRDAHVVFLMSHERELFFEQHALISFLQRFNVPRPLPEYAKGKWKESLADGEVDECSVASLTIVIPWYRHCQMERVSRWAVANGKWYNGKADGEFVDVPTAQAFAALLSAAPMPGKATPPPLQLLLLDIHEYIDLENTLNATRRWANRKVKYDFALGSGTYFASPLRHFLSSVLCPLLTDVTTAFVVFPDHGAHRRFSTMVELHMPGIPKTNILWITKSRVGAAVSQADGFNYADAEGKTHVLSDSFPDGASVLIADDFTNSGSTLFGGAAIIRRHSTGSLRVRAYVTHFVAQYAKAKIDKFIDTLYADDAALDEFHCSDTVCGIVSELTKQSAARVASGQPQKVFVTPVAPIVSDWIAANPPPSPSSEGCEQATSRLQAAVLS</sequence>
<dbReference type="SUPFAM" id="SSF53271">
    <property type="entry name" value="PRTase-like"/>
    <property type="match status" value="1"/>
</dbReference>
<protein>
    <recommendedName>
        <fullName evidence="2">Ribose-phosphate pyrophosphokinase N-terminal domain-containing protein</fullName>
    </recommendedName>
</protein>
<gene>
    <name evidence="1" type="ORF">CPEL01642_LOCUS1791</name>
</gene>
<name>A0A7S0PYE9_9EUKA</name>
<accession>A0A7S0PYE9</accession>
<dbReference type="Gene3D" id="3.40.50.2020">
    <property type="match status" value="1"/>
</dbReference>
<reference evidence="1" key="1">
    <citation type="submission" date="2021-01" db="EMBL/GenBank/DDBJ databases">
        <authorList>
            <person name="Corre E."/>
            <person name="Pelletier E."/>
            <person name="Niang G."/>
            <person name="Scheremetjew M."/>
            <person name="Finn R."/>
            <person name="Kale V."/>
            <person name="Holt S."/>
            <person name="Cochrane G."/>
            <person name="Meng A."/>
            <person name="Brown T."/>
            <person name="Cohen L."/>
        </authorList>
    </citation>
    <scope>NUCLEOTIDE SEQUENCE</scope>
    <source>
        <strain evidence="1">PLY182g</strain>
    </source>
</reference>